<organism evidence="1">
    <name type="scientific">Pseudomonas phage PAKlein3</name>
    <dbReference type="NCBI Taxonomy" id="3230132"/>
    <lineage>
        <taxon>Viruses</taxon>
    </lineage>
</organism>
<evidence type="ECO:0000313" key="1">
    <source>
        <dbReference type="EMBL" id="XCH45012.1"/>
    </source>
</evidence>
<proteinExistence type="predicted"/>
<reference evidence="1" key="1">
    <citation type="submission" date="2024-06" db="EMBL/GenBank/DDBJ databases">
        <authorList>
            <person name="Yerushalmy O."/>
            <person name="Alkalay-Oren S."/>
            <person name="Coppenhagn-Glazer S."/>
            <person name="Hazan R."/>
        </authorList>
    </citation>
    <scope>NUCLEOTIDE SEQUENCE</scope>
</reference>
<name>A0AAU8GRL2_9VIRU</name>
<sequence length="147" mass="16544">MTDKTNANTSAFGMEAFFTREKASLGVKLPLYTPAGAKTEHWLRIRGIDSDEFRAAEADARRDAVRVAGIEDLEERRLAIQDAQRSLIATLVIDWSFEQECTHENVMKFFREAPQIQDAVDKAASRRALFFVNESSDSQPTQNTSSD</sequence>
<protein>
    <submittedName>
        <fullName evidence="1">Tail assembly chaperone</fullName>
    </submittedName>
</protein>
<dbReference type="EMBL" id="PP931173">
    <property type="protein sequence ID" value="XCH45012.1"/>
    <property type="molecule type" value="Genomic_DNA"/>
</dbReference>
<accession>A0AAU8GRL2</accession>